<dbReference type="GO" id="GO:0015344">
    <property type="term" value="F:siderophore uptake transmembrane transporter activity"/>
    <property type="evidence" value="ECO:0007669"/>
    <property type="project" value="TreeGrafter"/>
</dbReference>
<proteinExistence type="inferred from homology"/>
<dbReference type="RefSeq" id="WP_130487257.1">
    <property type="nucleotide sequence ID" value="NZ_CBCSEB010000011.1"/>
</dbReference>
<protein>
    <submittedName>
        <fullName evidence="20">Iron complex outermembrane receptor protein</fullName>
    </submittedName>
</protein>
<evidence type="ECO:0000256" key="8">
    <source>
        <dbReference type="ARBA" id="ARBA00023004"/>
    </source>
</evidence>
<dbReference type="PANTHER" id="PTHR32552">
    <property type="entry name" value="FERRICHROME IRON RECEPTOR-RELATED"/>
    <property type="match status" value="1"/>
</dbReference>
<evidence type="ECO:0000256" key="1">
    <source>
        <dbReference type="ARBA" id="ARBA00004571"/>
    </source>
</evidence>
<feature type="signal peptide" evidence="17">
    <location>
        <begin position="1"/>
        <end position="22"/>
    </location>
</feature>
<evidence type="ECO:0000256" key="10">
    <source>
        <dbReference type="ARBA" id="ARBA00023077"/>
    </source>
</evidence>
<dbReference type="InterPro" id="IPR000531">
    <property type="entry name" value="Beta-barrel_TonB"/>
</dbReference>
<evidence type="ECO:0000256" key="17">
    <source>
        <dbReference type="SAM" id="SignalP"/>
    </source>
</evidence>
<comment type="subcellular location">
    <subcellularLocation>
        <location evidence="1 14">Cell outer membrane</location>
        <topology evidence="1 14">Multi-pass membrane protein</topology>
    </subcellularLocation>
</comment>
<evidence type="ECO:0000256" key="2">
    <source>
        <dbReference type="ARBA" id="ARBA00009810"/>
    </source>
</evidence>
<keyword evidence="13 14" id="KW-0998">Cell outer membrane</keyword>
<dbReference type="EMBL" id="SGWZ01000003">
    <property type="protein sequence ID" value="RZS69669.1"/>
    <property type="molecule type" value="Genomic_DNA"/>
</dbReference>
<dbReference type="Pfam" id="PF07715">
    <property type="entry name" value="Plug"/>
    <property type="match status" value="1"/>
</dbReference>
<accession>A0A4Q7MS83</accession>
<sequence length="716" mass="77303">MSRQTPLTLTLLSLMAVQAAQAAPAADADSPPPASTPASTPEVAQLPAIEVISTLGPRAILDAPASISQLNESDLYTGRPALKLSEGLASVPGIQVQDRNNSAQDLQISIRGFGARSTFGVRGVRIYVDGIPATMPDGQAQLSNIDLTSASTVEVLRGPYSALYGNSSGGVLMVETAKGSGTLRPAASLTTGSYGLRRYGLQAGAATESSVGLTNYNVSASRQTLDGWRDHSEMSKNQGNARLDFAFADASRLSLLASYALIHADDPLGLSAEDVENDPRGVTPNALKFNTRKSTRQSQIGLRYEKSLSTDTQLQAMVYAGERRTVQYQAIPPATQKPATHAGGVIDLERGFAGIDLRATHQASLLGQPLSVTIGGAYDHMNEDRRGYENFQGSATAPTDLGTRGELRRKERNTLRDMDVYLQAGWDISDRWLLEGGLRRSEVRFRSRDRYLENGDDSGKSSYSAWLPVFAARYALGADSSLYASFGKGFETPTFNEISYRPDGSGGLNLALRPSTSRNYEIGAKTGSLGGLLTAALFRIDTQDEIVSAGSSGGRATFRNAGKTRRNGAELSWQAFLVQDLQFTLSYTYLDAAFRHSGQGSDGKRIPGVARHNGYAGLRWMPEQGWQAGAEWRAMGNIEANTANSAHAPGYAVAALYTGYRITRNAWDLDLLARVDNLFDKRYIGSVIVNESNSRYYEPAAGRNWTFMINAGYRFQ</sequence>
<evidence type="ECO:0000256" key="11">
    <source>
        <dbReference type="ARBA" id="ARBA00023136"/>
    </source>
</evidence>
<keyword evidence="7 17" id="KW-0732">Signal</keyword>
<evidence type="ECO:0000313" key="20">
    <source>
        <dbReference type="EMBL" id="RZS69669.1"/>
    </source>
</evidence>
<dbReference type="InterPro" id="IPR039426">
    <property type="entry name" value="TonB-dep_rcpt-like"/>
</dbReference>
<organism evidence="20 21">
    <name type="scientific">Kerstersia gyiorum</name>
    <dbReference type="NCBI Taxonomy" id="206506"/>
    <lineage>
        <taxon>Bacteria</taxon>
        <taxon>Pseudomonadati</taxon>
        <taxon>Pseudomonadota</taxon>
        <taxon>Betaproteobacteria</taxon>
        <taxon>Burkholderiales</taxon>
        <taxon>Alcaligenaceae</taxon>
        <taxon>Kerstersia</taxon>
    </lineage>
</organism>
<feature type="chain" id="PRO_5030098192" evidence="17">
    <location>
        <begin position="23"/>
        <end position="716"/>
    </location>
</feature>
<feature type="domain" description="TonB-dependent receptor-like beta-barrel" evidence="18">
    <location>
        <begin position="250"/>
        <end position="678"/>
    </location>
</feature>
<feature type="region of interest" description="Disordered" evidence="16">
    <location>
        <begin position="23"/>
        <end position="42"/>
    </location>
</feature>
<evidence type="ECO:0000256" key="12">
    <source>
        <dbReference type="ARBA" id="ARBA00023170"/>
    </source>
</evidence>
<dbReference type="PANTHER" id="PTHR32552:SF68">
    <property type="entry name" value="FERRICHROME OUTER MEMBRANE TRANSPORTER_PHAGE RECEPTOR"/>
    <property type="match status" value="1"/>
</dbReference>
<dbReference type="Gene3D" id="2.40.170.20">
    <property type="entry name" value="TonB-dependent receptor, beta-barrel domain"/>
    <property type="match status" value="1"/>
</dbReference>
<evidence type="ECO:0000256" key="9">
    <source>
        <dbReference type="ARBA" id="ARBA00023065"/>
    </source>
</evidence>
<dbReference type="Proteomes" id="UP000292039">
    <property type="component" value="Unassembled WGS sequence"/>
</dbReference>
<dbReference type="PROSITE" id="PS52016">
    <property type="entry name" value="TONB_DEPENDENT_REC_3"/>
    <property type="match status" value="1"/>
</dbReference>
<dbReference type="InterPro" id="IPR012910">
    <property type="entry name" value="Plug_dom"/>
</dbReference>
<feature type="domain" description="TonB-dependent receptor plug" evidence="19">
    <location>
        <begin position="61"/>
        <end position="171"/>
    </location>
</feature>
<keyword evidence="12 20" id="KW-0675">Receptor</keyword>
<evidence type="ECO:0000256" key="15">
    <source>
        <dbReference type="RuleBase" id="RU003357"/>
    </source>
</evidence>
<keyword evidence="9" id="KW-0406">Ion transport</keyword>
<dbReference type="CDD" id="cd01347">
    <property type="entry name" value="ligand_gated_channel"/>
    <property type="match status" value="1"/>
</dbReference>
<dbReference type="InterPro" id="IPR036942">
    <property type="entry name" value="Beta-barrel_TonB_sf"/>
</dbReference>
<evidence type="ECO:0000256" key="7">
    <source>
        <dbReference type="ARBA" id="ARBA00022729"/>
    </source>
</evidence>
<evidence type="ECO:0000313" key="21">
    <source>
        <dbReference type="Proteomes" id="UP000292039"/>
    </source>
</evidence>
<dbReference type="SUPFAM" id="SSF56935">
    <property type="entry name" value="Porins"/>
    <property type="match status" value="1"/>
</dbReference>
<dbReference type="AlphaFoldDB" id="A0A4Q7MS83"/>
<evidence type="ECO:0000256" key="6">
    <source>
        <dbReference type="ARBA" id="ARBA00022692"/>
    </source>
</evidence>
<evidence type="ECO:0000256" key="16">
    <source>
        <dbReference type="SAM" id="MobiDB-lite"/>
    </source>
</evidence>
<comment type="similarity">
    <text evidence="2 14 15">Belongs to the TonB-dependent receptor family.</text>
</comment>
<dbReference type="Gene3D" id="2.170.130.10">
    <property type="entry name" value="TonB-dependent receptor, plug domain"/>
    <property type="match status" value="1"/>
</dbReference>
<evidence type="ECO:0000256" key="5">
    <source>
        <dbReference type="ARBA" id="ARBA00022496"/>
    </source>
</evidence>
<dbReference type="InterPro" id="IPR037066">
    <property type="entry name" value="Plug_dom_sf"/>
</dbReference>
<evidence type="ECO:0000256" key="3">
    <source>
        <dbReference type="ARBA" id="ARBA00022448"/>
    </source>
</evidence>
<evidence type="ECO:0000259" key="19">
    <source>
        <dbReference type="Pfam" id="PF07715"/>
    </source>
</evidence>
<evidence type="ECO:0000256" key="13">
    <source>
        <dbReference type="ARBA" id="ARBA00023237"/>
    </source>
</evidence>
<keyword evidence="5" id="KW-0410">Iron transport</keyword>
<evidence type="ECO:0000256" key="4">
    <source>
        <dbReference type="ARBA" id="ARBA00022452"/>
    </source>
</evidence>
<name>A0A4Q7MS83_9BURK</name>
<keyword evidence="10 15" id="KW-0798">TonB box</keyword>
<reference evidence="20 21" key="1">
    <citation type="submission" date="2019-02" db="EMBL/GenBank/DDBJ databases">
        <title>Genomic Encyclopedia of Type Strains, Phase IV (KMG-IV): sequencing the most valuable type-strain genomes for metagenomic binning, comparative biology and taxonomic classification.</title>
        <authorList>
            <person name="Goeker M."/>
        </authorList>
    </citation>
    <scope>NUCLEOTIDE SEQUENCE [LARGE SCALE GENOMIC DNA]</scope>
    <source>
        <strain evidence="20 21">DSM 16618</strain>
    </source>
</reference>
<keyword evidence="8" id="KW-0408">Iron</keyword>
<keyword evidence="4 14" id="KW-1134">Transmembrane beta strand</keyword>
<dbReference type="Pfam" id="PF00593">
    <property type="entry name" value="TonB_dep_Rec_b-barrel"/>
    <property type="match status" value="1"/>
</dbReference>
<comment type="caution">
    <text evidence="20">The sequence shown here is derived from an EMBL/GenBank/DDBJ whole genome shotgun (WGS) entry which is preliminary data.</text>
</comment>
<evidence type="ECO:0000259" key="18">
    <source>
        <dbReference type="Pfam" id="PF00593"/>
    </source>
</evidence>
<evidence type="ECO:0000256" key="14">
    <source>
        <dbReference type="PROSITE-ProRule" id="PRU01360"/>
    </source>
</evidence>
<keyword evidence="6 14" id="KW-0812">Transmembrane</keyword>
<dbReference type="GO" id="GO:0009279">
    <property type="term" value="C:cell outer membrane"/>
    <property type="evidence" value="ECO:0007669"/>
    <property type="project" value="UniProtKB-SubCell"/>
</dbReference>
<keyword evidence="11 14" id="KW-0472">Membrane</keyword>
<gene>
    <name evidence="20" type="ORF">EV679_2274</name>
</gene>
<keyword evidence="3 14" id="KW-0813">Transport</keyword>